<accession>A0ABM5MTC4</accession>
<gene>
    <name evidence="1" type="ORF">RCA_03690</name>
</gene>
<name>A0ABM5MTC4_RICCA</name>
<protein>
    <submittedName>
        <fullName evidence="1">Uncharacterized protein</fullName>
    </submittedName>
</protein>
<dbReference type="RefSeq" id="WP_012148930.1">
    <property type="nucleotide sequence ID" value="NC_016929.1"/>
</dbReference>
<proteinExistence type="predicted"/>
<evidence type="ECO:0000313" key="2">
    <source>
        <dbReference type="Proteomes" id="UP000007878"/>
    </source>
</evidence>
<dbReference type="Proteomes" id="UP000007878">
    <property type="component" value="Chromosome"/>
</dbReference>
<evidence type="ECO:0000313" key="1">
    <source>
        <dbReference type="EMBL" id="AFB21297.1"/>
    </source>
</evidence>
<reference evidence="2" key="1">
    <citation type="submission" date="2012-02" db="EMBL/GenBank/DDBJ databases">
        <title>Complete genome sequence of Rickettsia parkeri strain Portsmouth.</title>
        <authorList>
            <person name="Johnson S.L."/>
            <person name="Munk A.C."/>
            <person name="Han S."/>
            <person name="Bruce D.C."/>
            <person name="Dasch G.A."/>
        </authorList>
    </citation>
    <scope>NUCLEOTIDE SEQUENCE [LARGE SCALE GENOMIC DNA]</scope>
    <source>
        <strain evidence="2">CA410</strain>
    </source>
</reference>
<dbReference type="EMBL" id="CP003304">
    <property type="protein sequence ID" value="AFB21297.1"/>
    <property type="molecule type" value="Genomic_DNA"/>
</dbReference>
<keyword evidence="2" id="KW-1185">Reference proteome</keyword>
<sequence>MDTKTILLKTDFTLDLKDLFTGLELDIALIHICNPNNLSELISDLTVPLLILEACADFIGDILNYAIHENII</sequence>
<organism evidence="1 2">
    <name type="scientific">Rickettsia canadensis str. CA410</name>
    <dbReference type="NCBI Taxonomy" id="1105107"/>
    <lineage>
        <taxon>Bacteria</taxon>
        <taxon>Pseudomonadati</taxon>
        <taxon>Pseudomonadota</taxon>
        <taxon>Alphaproteobacteria</taxon>
        <taxon>Rickettsiales</taxon>
        <taxon>Rickettsiaceae</taxon>
        <taxon>Rickettsieae</taxon>
        <taxon>Rickettsia</taxon>
        <taxon>belli group</taxon>
    </lineage>
</organism>